<feature type="transmembrane region" description="Helical" evidence="1">
    <location>
        <begin position="110"/>
        <end position="130"/>
    </location>
</feature>
<protein>
    <submittedName>
        <fullName evidence="2">DUF2254 family protein</fullName>
    </submittedName>
</protein>
<evidence type="ECO:0000313" key="2">
    <source>
        <dbReference type="EMBL" id="MDI5934656.1"/>
    </source>
</evidence>
<dbReference type="RefSeq" id="WP_282722133.1">
    <property type="nucleotide sequence ID" value="NZ_JASCQO010000038.1"/>
</dbReference>
<comment type="caution">
    <text evidence="2">The sequence shown here is derived from an EMBL/GenBank/DDBJ whole genome shotgun (WGS) entry which is preliminary data.</text>
</comment>
<evidence type="ECO:0000313" key="3">
    <source>
        <dbReference type="Proteomes" id="UP001244242"/>
    </source>
</evidence>
<organism evidence="2 3">
    <name type="scientific">Halomonas kalidii</name>
    <dbReference type="NCBI Taxonomy" id="3043293"/>
    <lineage>
        <taxon>Bacteria</taxon>
        <taxon>Pseudomonadati</taxon>
        <taxon>Pseudomonadota</taxon>
        <taxon>Gammaproteobacteria</taxon>
        <taxon>Oceanospirillales</taxon>
        <taxon>Halomonadaceae</taxon>
        <taxon>Halomonas</taxon>
    </lineage>
</organism>
<dbReference type="EMBL" id="JASCQO010000038">
    <property type="protein sequence ID" value="MDI5934656.1"/>
    <property type="molecule type" value="Genomic_DNA"/>
</dbReference>
<feature type="transmembrane region" description="Helical" evidence="1">
    <location>
        <begin position="142"/>
        <end position="162"/>
    </location>
</feature>
<dbReference type="Pfam" id="PF10011">
    <property type="entry name" value="DUF2254"/>
    <property type="match status" value="1"/>
</dbReference>
<sequence length="443" mass="49856">MTVPLSLLLNAIKRFRHSIAFLPTQLVSLYLMLAMVAVAPALQEVGLPTFLEVVRFRETDTVRTLLAALTGGMFSMVVFGFTMVMSVLTQAGGNFSHKLVFGLISERHHQWVLGHYLGTILFILLLLMIPEDSESPGIWRSLTVQLAVGMVIHCLGLFVFFIHNASQSVQINSITRSLHRATTAALHRSRENRKTHHWRRLPEGDEASNGGIIIRARCSGYIQNADLDKLATLARQRNELALLQFRFGEYTLEGMPLIRLMGETAPDDDWVDEALDTFVYLDGESIEDQPIHGLTELMEVAVKALSPGINAPGTARLCLHQMTDLLRQRLASEPCNAWVDADGVARVRWPVETFESLLYRLLTPILHYGREDVSIDLALLQLLKRLSPYAGHDELRLLQRHAERVLEVLDEVCRHPLDRAFVESRLLEGEHRLTLPTRLASSP</sequence>
<proteinExistence type="predicted"/>
<gene>
    <name evidence="2" type="ORF">QLQ84_12745</name>
</gene>
<name>A0ABT6VPI1_9GAMM</name>
<accession>A0ABT6VPI1</accession>
<dbReference type="InterPro" id="IPR018723">
    <property type="entry name" value="DUF2254_membrane"/>
</dbReference>
<feature type="transmembrane region" description="Helical" evidence="1">
    <location>
        <begin position="20"/>
        <end position="42"/>
    </location>
</feature>
<keyword evidence="3" id="KW-1185">Reference proteome</keyword>
<keyword evidence="1" id="KW-1133">Transmembrane helix</keyword>
<dbReference type="Proteomes" id="UP001244242">
    <property type="component" value="Unassembled WGS sequence"/>
</dbReference>
<keyword evidence="1" id="KW-0472">Membrane</keyword>
<feature type="transmembrane region" description="Helical" evidence="1">
    <location>
        <begin position="62"/>
        <end position="89"/>
    </location>
</feature>
<reference evidence="2 3" key="1">
    <citation type="submission" date="2023-04" db="EMBL/GenBank/DDBJ databases">
        <title>Halomonas strains isolated from rhizosphere soil.</title>
        <authorList>
            <person name="Xu L."/>
            <person name="Sun J.-Q."/>
        </authorList>
    </citation>
    <scope>NUCLEOTIDE SEQUENCE [LARGE SCALE GENOMIC DNA]</scope>
    <source>
        <strain evidence="2 3">LN1S58</strain>
    </source>
</reference>
<keyword evidence="1" id="KW-0812">Transmembrane</keyword>
<evidence type="ECO:0000256" key="1">
    <source>
        <dbReference type="SAM" id="Phobius"/>
    </source>
</evidence>